<dbReference type="EMBL" id="JARKIB010000005">
    <property type="protein sequence ID" value="KAJ7779998.1"/>
    <property type="molecule type" value="Genomic_DNA"/>
</dbReference>
<name>A0AAD7NY35_9AGAR</name>
<accession>A0AAD7NY35</accession>
<evidence type="ECO:0000313" key="1">
    <source>
        <dbReference type="EMBL" id="KAJ7779998.1"/>
    </source>
</evidence>
<dbReference type="Proteomes" id="UP001215598">
    <property type="component" value="Unassembled WGS sequence"/>
</dbReference>
<dbReference type="AlphaFoldDB" id="A0AAD7NY35"/>
<evidence type="ECO:0000313" key="2">
    <source>
        <dbReference type="Proteomes" id="UP001215598"/>
    </source>
</evidence>
<comment type="caution">
    <text evidence="1">The sequence shown here is derived from an EMBL/GenBank/DDBJ whole genome shotgun (WGS) entry which is preliminary data.</text>
</comment>
<sequence length="334" mass="37243">MVPATDSEVTNVFMTVRRTEPRFPNFAYGFLYATESARRRMVAIPYNYGVDKLGSINDLFVHAWVPRPSASSNVIDMAAGRVTVDRLPQSDVVFSHPYSIIYVPPFQPVTSGVNSCPALRATSDWIGNILVVKHGKRKPIINVDKEDSLLVDIIVSELLTQTVRNPFTLRISIFGSLEPGEHVPSRNRPYSESRLEIASPDSGTLYFREVVMEPFDTSGSPPILPWKTSYKRTQSVGKSLVILTLVPAETSASGSILQVSLCRFLTYGISTKMGGHRQKRNKVARQTVYDREGKRMRSRAAAVANHFFSIPELFMYQLLLHCSLGAVMVLARTS</sequence>
<reference evidence="1" key="1">
    <citation type="submission" date="2023-03" db="EMBL/GenBank/DDBJ databases">
        <title>Massive genome expansion in bonnet fungi (Mycena s.s.) driven by repeated elements and novel gene families across ecological guilds.</title>
        <authorList>
            <consortium name="Lawrence Berkeley National Laboratory"/>
            <person name="Harder C.B."/>
            <person name="Miyauchi S."/>
            <person name="Viragh M."/>
            <person name="Kuo A."/>
            <person name="Thoen E."/>
            <person name="Andreopoulos B."/>
            <person name="Lu D."/>
            <person name="Skrede I."/>
            <person name="Drula E."/>
            <person name="Henrissat B."/>
            <person name="Morin E."/>
            <person name="Kohler A."/>
            <person name="Barry K."/>
            <person name="LaButti K."/>
            <person name="Morin E."/>
            <person name="Salamov A."/>
            <person name="Lipzen A."/>
            <person name="Mereny Z."/>
            <person name="Hegedus B."/>
            <person name="Baldrian P."/>
            <person name="Stursova M."/>
            <person name="Weitz H."/>
            <person name="Taylor A."/>
            <person name="Grigoriev I.V."/>
            <person name="Nagy L.G."/>
            <person name="Martin F."/>
            <person name="Kauserud H."/>
        </authorList>
    </citation>
    <scope>NUCLEOTIDE SEQUENCE</scope>
    <source>
        <strain evidence="1">CBHHK182m</strain>
    </source>
</reference>
<protein>
    <submittedName>
        <fullName evidence="1">Uncharacterized protein</fullName>
    </submittedName>
</protein>
<gene>
    <name evidence="1" type="ORF">B0H16DRAFT_1711222</name>
</gene>
<organism evidence="1 2">
    <name type="scientific">Mycena metata</name>
    <dbReference type="NCBI Taxonomy" id="1033252"/>
    <lineage>
        <taxon>Eukaryota</taxon>
        <taxon>Fungi</taxon>
        <taxon>Dikarya</taxon>
        <taxon>Basidiomycota</taxon>
        <taxon>Agaricomycotina</taxon>
        <taxon>Agaricomycetes</taxon>
        <taxon>Agaricomycetidae</taxon>
        <taxon>Agaricales</taxon>
        <taxon>Marasmiineae</taxon>
        <taxon>Mycenaceae</taxon>
        <taxon>Mycena</taxon>
    </lineage>
</organism>
<keyword evidence="2" id="KW-1185">Reference proteome</keyword>
<proteinExistence type="predicted"/>